<dbReference type="SUPFAM" id="SSF47413">
    <property type="entry name" value="lambda repressor-like DNA-binding domains"/>
    <property type="match status" value="1"/>
</dbReference>
<dbReference type="GO" id="GO:0003700">
    <property type="term" value="F:DNA-binding transcription factor activity"/>
    <property type="evidence" value="ECO:0007669"/>
    <property type="project" value="TreeGrafter"/>
</dbReference>
<name>J8ENV1_BACCE</name>
<feature type="compositionally biased region" description="Basic and acidic residues" evidence="2">
    <location>
        <begin position="337"/>
        <end position="351"/>
    </location>
</feature>
<dbReference type="InterPro" id="IPR010982">
    <property type="entry name" value="Lambda_DNA-bd_dom_sf"/>
</dbReference>
<dbReference type="AlphaFoldDB" id="J8ENV1"/>
<dbReference type="HOGENOM" id="CLU_713013_0_0_9"/>
<dbReference type="CDD" id="cd00093">
    <property type="entry name" value="HTH_XRE"/>
    <property type="match status" value="1"/>
</dbReference>
<reference evidence="4 5" key="1">
    <citation type="submission" date="2012-04" db="EMBL/GenBank/DDBJ databases">
        <title>The Genome Sequence of Bacillus cereus MC67.</title>
        <authorList>
            <consortium name="The Broad Institute Genome Sequencing Platform"/>
            <consortium name="The Broad Institute Genome Sequencing Center for Infectious Disease"/>
            <person name="Feldgarden M."/>
            <person name="Van der Auwera G.A."/>
            <person name="Mahillon J."/>
            <person name="Duprez V."/>
            <person name="Timmery S."/>
            <person name="Mattelet C."/>
            <person name="Dierick K."/>
            <person name="Sun M."/>
            <person name="Yu Z."/>
            <person name="Zhu L."/>
            <person name="Hu X."/>
            <person name="Shank E.B."/>
            <person name="Swiecicka I."/>
            <person name="Hansen B.M."/>
            <person name="Andrup L."/>
            <person name="Young S.K."/>
            <person name="Zeng Q."/>
            <person name="Gargeya S."/>
            <person name="Fitzgerald M."/>
            <person name="Haas B."/>
            <person name="Abouelleil A."/>
            <person name="Alvarado L."/>
            <person name="Arachchi H.M."/>
            <person name="Berlin A."/>
            <person name="Chapman S.B."/>
            <person name="Goldberg J."/>
            <person name="Griggs A."/>
            <person name="Gujja S."/>
            <person name="Hansen M."/>
            <person name="Howarth C."/>
            <person name="Imamovic A."/>
            <person name="Larimer J."/>
            <person name="McCowen C."/>
            <person name="Montmayeur A."/>
            <person name="Murphy C."/>
            <person name="Neiman D."/>
            <person name="Pearson M."/>
            <person name="Priest M."/>
            <person name="Roberts A."/>
            <person name="Saif S."/>
            <person name="Shea T."/>
            <person name="Sisk P."/>
            <person name="Sykes S."/>
            <person name="Wortman J."/>
            <person name="Nusbaum C."/>
            <person name="Birren B."/>
        </authorList>
    </citation>
    <scope>NUCLEOTIDE SEQUENCE [LARGE SCALE GENOMIC DNA]</scope>
    <source>
        <strain evidence="4 5">MC67</strain>
    </source>
</reference>
<dbReference type="GO" id="GO:0005829">
    <property type="term" value="C:cytosol"/>
    <property type="evidence" value="ECO:0007669"/>
    <property type="project" value="TreeGrafter"/>
</dbReference>
<dbReference type="Proteomes" id="UP000006997">
    <property type="component" value="Unassembled WGS sequence"/>
</dbReference>
<dbReference type="EMBL" id="AHEN01000051">
    <property type="protein sequence ID" value="EJQ92882.1"/>
    <property type="molecule type" value="Genomic_DNA"/>
</dbReference>
<dbReference type="InterPro" id="IPR021961">
    <property type="entry name" value="McrB_DNA-bd"/>
</dbReference>
<evidence type="ECO:0000256" key="1">
    <source>
        <dbReference type="ARBA" id="ARBA00023125"/>
    </source>
</evidence>
<dbReference type="RefSeq" id="WP_002162039.1">
    <property type="nucleotide sequence ID" value="NZ_JH792115.1"/>
</dbReference>
<dbReference type="Gene3D" id="3.30.920.90">
    <property type="match status" value="1"/>
</dbReference>
<accession>J8ENV1</accession>
<dbReference type="Pfam" id="PF12102">
    <property type="entry name" value="MrcB_N"/>
    <property type="match status" value="1"/>
</dbReference>
<feature type="domain" description="HTH cro/C1-type" evidence="3">
    <location>
        <begin position="13"/>
        <end position="67"/>
    </location>
</feature>
<dbReference type="REBASE" id="75285">
    <property type="entry name" value="BceMC67McrB3P"/>
</dbReference>
<dbReference type="PANTHER" id="PTHR46797">
    <property type="entry name" value="HTH-TYPE TRANSCRIPTIONAL REGULATOR"/>
    <property type="match status" value="1"/>
</dbReference>
<organism evidence="4 5">
    <name type="scientific">Bacillus cereus MC67</name>
    <dbReference type="NCBI Taxonomy" id="1053219"/>
    <lineage>
        <taxon>Bacteria</taxon>
        <taxon>Bacillati</taxon>
        <taxon>Bacillota</taxon>
        <taxon>Bacilli</taxon>
        <taxon>Bacillales</taxon>
        <taxon>Bacillaceae</taxon>
        <taxon>Bacillus</taxon>
        <taxon>Bacillus cereus group</taxon>
    </lineage>
</organism>
<gene>
    <name evidence="4" type="ORF">II3_05336</name>
</gene>
<keyword evidence="1" id="KW-0238">DNA-binding</keyword>
<dbReference type="GO" id="GO:0003677">
    <property type="term" value="F:DNA binding"/>
    <property type="evidence" value="ECO:0007669"/>
    <property type="project" value="UniProtKB-KW"/>
</dbReference>
<dbReference type="Pfam" id="PF01381">
    <property type="entry name" value="HTH_3"/>
    <property type="match status" value="1"/>
</dbReference>
<evidence type="ECO:0000259" key="3">
    <source>
        <dbReference type="PROSITE" id="PS50943"/>
    </source>
</evidence>
<dbReference type="PANTHER" id="PTHR46797:SF1">
    <property type="entry name" value="METHYLPHOSPHONATE SYNTHASE"/>
    <property type="match status" value="1"/>
</dbReference>
<protein>
    <recommendedName>
        <fullName evidence="3">HTH cro/C1-type domain-containing protein</fullName>
    </recommendedName>
</protein>
<feature type="region of interest" description="Disordered" evidence="2">
    <location>
        <begin position="328"/>
        <end position="351"/>
    </location>
</feature>
<dbReference type="InterPro" id="IPR050807">
    <property type="entry name" value="TransReg_Diox_bact_type"/>
</dbReference>
<evidence type="ECO:0000256" key="2">
    <source>
        <dbReference type="SAM" id="MobiDB-lite"/>
    </source>
</evidence>
<proteinExistence type="predicted"/>
<evidence type="ECO:0000313" key="4">
    <source>
        <dbReference type="EMBL" id="EJQ92882.1"/>
    </source>
</evidence>
<dbReference type="PROSITE" id="PS50943">
    <property type="entry name" value="HTH_CROC1"/>
    <property type="match status" value="1"/>
</dbReference>
<dbReference type="SMART" id="SM00530">
    <property type="entry name" value="HTH_XRE"/>
    <property type="match status" value="1"/>
</dbReference>
<comment type="caution">
    <text evidence="4">The sequence shown here is derived from an EMBL/GenBank/DDBJ whole genome shotgun (WGS) entry which is preliminary data.</text>
</comment>
<dbReference type="Gene3D" id="1.10.260.40">
    <property type="entry name" value="lambda repressor-like DNA-binding domains"/>
    <property type="match status" value="1"/>
</dbReference>
<dbReference type="InterPro" id="IPR001387">
    <property type="entry name" value="Cro/C1-type_HTH"/>
</dbReference>
<evidence type="ECO:0000313" key="5">
    <source>
        <dbReference type="Proteomes" id="UP000006997"/>
    </source>
</evidence>
<sequence>MNKSYNEVVGSMIRKLRDSQGVSLRDLAAELSVTYPGLSRMENGEQKIDMDFLMKVARYFEVSVNSLLNEEEEVFNQPSYPPIISMPRVGGLEIKTKLEYVLENYLTARGQDFKGHSMGNHVRNEITKTLEEEVPLDKKRYLVTGSVGKGQWAEIAWTSIFIRNITTTATKGYYIVYLFKADMTGFYISLNQGYTHFQEKYSTKEARKKIKRTAELVRDQINTLPDHLRETEINLASKNDLGKGYEHGHIYGRYYSFESLPSSEEIISDLQHLLLAYQEVEKLMNGRSTKQFNDYLLLEDDNEFLEGNEQETKYQEKVNDFVTINETAKDFEDDEGPRERPEPKVDKGGRKRWPRDAKIAAAALKLSGYKCSYDENHKTFISKVTGMPFMELHHLVPMSLQDNIIKDLDRVVNVKSLCCQCHRAIHHGEDEMKSMMIEKLYKDSRDELEEVGIEITLSDLKKAYGIKE</sequence>
<dbReference type="PATRIC" id="fig|1053219.3.peg.5464"/>